<evidence type="ECO:0000256" key="4">
    <source>
        <dbReference type="SAM" id="Phobius"/>
    </source>
</evidence>
<dbReference type="Proteomes" id="UP001163156">
    <property type="component" value="Chromosome"/>
</dbReference>
<evidence type="ECO:0000313" key="6">
    <source>
        <dbReference type="EMBL" id="UZD21419.1"/>
    </source>
</evidence>
<dbReference type="Gene3D" id="3.30.565.10">
    <property type="entry name" value="Histidine kinase-like ATPase, C-terminal domain"/>
    <property type="match status" value="1"/>
</dbReference>
<evidence type="ECO:0000256" key="2">
    <source>
        <dbReference type="ARBA" id="ARBA00012438"/>
    </source>
</evidence>
<keyword evidence="4" id="KW-0472">Membrane</keyword>
<dbReference type="InterPro" id="IPR013783">
    <property type="entry name" value="Ig-like_fold"/>
</dbReference>
<dbReference type="InterPro" id="IPR015943">
    <property type="entry name" value="WD40/YVTN_repeat-like_dom_sf"/>
</dbReference>
<accession>A0ABY6MEP1</accession>
<dbReference type="InterPro" id="IPR036890">
    <property type="entry name" value="HATPase_C_sf"/>
</dbReference>
<name>A0ABY6MEP1_9BACT</name>
<evidence type="ECO:0000256" key="1">
    <source>
        <dbReference type="ARBA" id="ARBA00000085"/>
    </source>
</evidence>
<keyword evidence="3" id="KW-0597">Phosphoprotein</keyword>
<dbReference type="Gene3D" id="2.130.10.10">
    <property type="entry name" value="YVTN repeat-like/Quinoprotein amine dehydrogenase"/>
    <property type="match status" value="3"/>
</dbReference>
<dbReference type="Pfam" id="PF07494">
    <property type="entry name" value="Reg_prop"/>
    <property type="match status" value="2"/>
</dbReference>
<protein>
    <recommendedName>
        <fullName evidence="2">histidine kinase</fullName>
        <ecNumber evidence="2">2.7.13.3</ecNumber>
    </recommendedName>
</protein>
<dbReference type="RefSeq" id="WP_264807891.1">
    <property type="nucleotide sequence ID" value="NZ_CP110226.1"/>
</dbReference>
<keyword evidence="7" id="KW-1185">Reference proteome</keyword>
<dbReference type="InterPro" id="IPR003661">
    <property type="entry name" value="HisK_dim/P_dom"/>
</dbReference>
<organism evidence="6 7">
    <name type="scientific">Algoriphagus halophytocola</name>
    <dbReference type="NCBI Taxonomy" id="2991499"/>
    <lineage>
        <taxon>Bacteria</taxon>
        <taxon>Pseudomonadati</taxon>
        <taxon>Bacteroidota</taxon>
        <taxon>Cytophagia</taxon>
        <taxon>Cytophagales</taxon>
        <taxon>Cyclobacteriaceae</taxon>
        <taxon>Algoriphagus</taxon>
    </lineage>
</organism>
<evidence type="ECO:0000256" key="3">
    <source>
        <dbReference type="ARBA" id="ARBA00022553"/>
    </source>
</evidence>
<dbReference type="Pfam" id="PF07495">
    <property type="entry name" value="Y_Y_Y"/>
    <property type="match status" value="1"/>
</dbReference>
<gene>
    <name evidence="6" type="ORF">OM944_12170</name>
</gene>
<dbReference type="PANTHER" id="PTHR43547">
    <property type="entry name" value="TWO-COMPONENT HISTIDINE KINASE"/>
    <property type="match status" value="1"/>
</dbReference>
<dbReference type="PANTHER" id="PTHR43547:SF2">
    <property type="entry name" value="HYBRID SIGNAL TRANSDUCTION HISTIDINE KINASE C"/>
    <property type="match status" value="1"/>
</dbReference>
<sequence>MKNLMISSIVRTITIFTLSFFVLWPLTLNAQEIQLETISISNGLASPQVMDVMQDSYGLIWLATGNGIQRYDGYTWKTFRNTIGNPNTLQNNVTFDIEEDKNHDLWIANDKGVTKYDRSENTFTNYDFEQIFDLALGSGRTFNILADSQGRIWATTAAKEIVLFSPEKNTWELAPYEHLEKTNTSRLGISFPIIEDEDGGIWAGSSSYGLLHFPKGGPGFKPIEFDQFVDFSSTINGITGLYIDKDGILWITSRLGIHKYNLATKELKMLAEYDYALDDIYSSLNSIKEDRDGNIWVLNNFRGVLKFEGNTDSFQEVLIPGNRKINSGGWTHRFTHMLVDSSGIIWFGSLTNGLFKYDPINKPFKYFSNQPEDPNSISPGGVFGLYTSKINPGKVFIGTRGHGINIFDSSDKSITKVNFSSANDMFGGSSRSIYEQKDGTIWIGTWGDGLIKMDKDYNEIKRFKNDPDDNNSLINDQVRVIREDRSGKLWIGTNGGLDVFDPKTETYTEIVSQYAKSYSDEIIAKVNTWLENDEALAIIDNVTENKELTQEVEITEKATYFLVTVGEGDLTSMADFGWLRNPSGETIAGMELFGDSFFAGGSPKNRMQITQLELTPGTYSLRYSSDDSHHYNSWNAPEPEFLPLYGIALFKQENQAESQAQVVNINEQNAEIIIQDPNISDIEIGKKYIWISSLNAGLTQIDPETNSFKYYTSDPLDPATLSSIQVNDVFEDENGLVWMATYGGINILDPNSGEISRYTEEDGLPTNFLETILPGENGEMWLSSRNGLIQMIRNESLHKVTFINYNEDDGIGGDVFISLAAEKTPNGDFYFGGDHGLTTFSTIASNKVPPSVIISNLSISNRSVYDMAENSPLEEDLLSTNAIILRHNQNDLSFEFAALHYANPTKNQYAHMMEGLDEDWVYDNRNFASYTNLEPGTYTFKVIASNAYGVWNEEGTSLLLTILPPWWKTWWAYTLYLLALGLVIFVAYSELKRRIRVKERAQSLEREVAQSKEIEKAYTKLKATQSQLIQSEKMASLGELTAGIAHEIQNPLNFVNNFSDVSVELIDEMQEELGQGNTQLAIEISNDLKENLTKINHHGKRADSIVKGMLEHSRVNSRDVQPTNLNALADEFLRLSYHGLRAKDKTFNADFSTELAPNLPKVDVVSQDIGRVILNLINNAFYACAERSRSAVDDKTKELKSKDGDQGEYKPKVVVRSRLVDLAGNMGGVEIAVEDNGGGIPK</sequence>
<dbReference type="InterPro" id="IPR005467">
    <property type="entry name" value="His_kinase_dom"/>
</dbReference>
<feature type="domain" description="Histidine kinase" evidence="5">
    <location>
        <begin position="1043"/>
        <end position="1242"/>
    </location>
</feature>
<dbReference type="InterPro" id="IPR011110">
    <property type="entry name" value="Reg_prop"/>
</dbReference>
<evidence type="ECO:0000313" key="7">
    <source>
        <dbReference type="Proteomes" id="UP001163156"/>
    </source>
</evidence>
<keyword evidence="4" id="KW-1133">Transmembrane helix</keyword>
<reference evidence="6" key="1">
    <citation type="submission" date="2022-10" db="EMBL/GenBank/DDBJ databases">
        <title>Algoriphagus sp. a novel bacteria isolate from halophytes salicornia europaea.</title>
        <authorList>
            <person name="Peng Y."/>
            <person name="Jiang L."/>
            <person name="Lee J."/>
        </authorList>
    </citation>
    <scope>NUCLEOTIDE SEQUENCE</scope>
    <source>
        <strain evidence="6">TR-M5</strain>
    </source>
</reference>
<feature type="transmembrane region" description="Helical" evidence="4">
    <location>
        <begin position="970"/>
        <end position="988"/>
    </location>
</feature>
<dbReference type="SMART" id="SM00388">
    <property type="entry name" value="HisKA"/>
    <property type="match status" value="1"/>
</dbReference>
<dbReference type="SUPFAM" id="SSF55874">
    <property type="entry name" value="ATPase domain of HSP90 chaperone/DNA topoisomerase II/histidine kinase"/>
    <property type="match status" value="1"/>
</dbReference>
<dbReference type="InterPro" id="IPR011123">
    <property type="entry name" value="Y_Y_Y"/>
</dbReference>
<keyword evidence="4" id="KW-0812">Transmembrane</keyword>
<dbReference type="EC" id="2.7.13.3" evidence="2"/>
<dbReference type="EMBL" id="CP110226">
    <property type="protein sequence ID" value="UZD21419.1"/>
    <property type="molecule type" value="Genomic_DNA"/>
</dbReference>
<dbReference type="SUPFAM" id="SSF63829">
    <property type="entry name" value="Calcium-dependent phosphotriesterase"/>
    <property type="match status" value="3"/>
</dbReference>
<evidence type="ECO:0000259" key="5">
    <source>
        <dbReference type="PROSITE" id="PS50109"/>
    </source>
</evidence>
<dbReference type="Gene3D" id="1.10.287.130">
    <property type="match status" value="1"/>
</dbReference>
<proteinExistence type="predicted"/>
<dbReference type="PROSITE" id="PS50109">
    <property type="entry name" value="HIS_KIN"/>
    <property type="match status" value="1"/>
</dbReference>
<dbReference type="CDD" id="cd00082">
    <property type="entry name" value="HisKA"/>
    <property type="match status" value="1"/>
</dbReference>
<dbReference type="Gene3D" id="2.60.40.10">
    <property type="entry name" value="Immunoglobulins"/>
    <property type="match status" value="1"/>
</dbReference>
<comment type="catalytic activity">
    <reaction evidence="1">
        <text>ATP + protein L-histidine = ADP + protein N-phospho-L-histidine.</text>
        <dbReference type="EC" id="2.7.13.3"/>
    </reaction>
</comment>